<reference evidence="2 3" key="1">
    <citation type="submission" date="2022-03" db="EMBL/GenBank/DDBJ databases">
        <title>Complete genome analysis of Roseomonas KG 17.1 : a prolific producer of plant growth promoters.</title>
        <authorList>
            <person name="Saadouli I."/>
            <person name="Najjari A."/>
            <person name="Mosbah A."/>
            <person name="Ouzari H.I."/>
        </authorList>
    </citation>
    <scope>NUCLEOTIDE SEQUENCE [LARGE SCALE GENOMIC DNA]</scope>
    <source>
        <strain evidence="2 3">KG17-1</strain>
    </source>
</reference>
<gene>
    <name evidence="2" type="primary">urtA</name>
    <name evidence="2" type="ORF">MON41_02025</name>
</gene>
<dbReference type="NCBIfam" id="TIGR03407">
    <property type="entry name" value="urea_ABC_UrtA"/>
    <property type="match status" value="1"/>
</dbReference>
<dbReference type="CDD" id="cd06355">
    <property type="entry name" value="PBP1_FmdD-like"/>
    <property type="match status" value="1"/>
</dbReference>
<dbReference type="Pfam" id="PF13433">
    <property type="entry name" value="Peripla_BP_5"/>
    <property type="match status" value="1"/>
</dbReference>
<dbReference type="InterPro" id="IPR006311">
    <property type="entry name" value="TAT_signal"/>
</dbReference>
<feature type="chain" id="PRO_5046780362" evidence="1">
    <location>
        <begin position="31"/>
        <end position="416"/>
    </location>
</feature>
<comment type="caution">
    <text evidence="2">The sequence shown here is derived from an EMBL/GenBank/DDBJ whole genome shotgun (WGS) entry which is preliminary data.</text>
</comment>
<evidence type="ECO:0000313" key="3">
    <source>
        <dbReference type="Proteomes" id="UP001201985"/>
    </source>
</evidence>
<feature type="signal peptide" evidence="1">
    <location>
        <begin position="1"/>
        <end position="30"/>
    </location>
</feature>
<dbReference type="InterPro" id="IPR017777">
    <property type="entry name" value="ABC_urea-bd_UrtA"/>
</dbReference>
<dbReference type="PROSITE" id="PS51318">
    <property type="entry name" value="TAT"/>
    <property type="match status" value="1"/>
</dbReference>
<evidence type="ECO:0000256" key="1">
    <source>
        <dbReference type="SAM" id="SignalP"/>
    </source>
</evidence>
<proteinExistence type="predicted"/>
<sequence length="416" mass="45675">MIHRHPFSRRALLGGAAGALALPALRPALAQNSGPIRVGVLHSLSGTMAISETALRDTVLMMVEDQNRKGGILGRKLEAVVVDPASNWPLFAEKARELLQVHKVDVTFGCWTSVSRKSVLPVFEELNGLLFYPVQYEGEEQSRNVFYTGAAPNQQAIPAVDYLMSDDGGSARRIALLGTDYVYPRTTNRILRAFLNSKGIADADILEEYTPFGHSDWQGIVSRVKTFASQGKKTAIVSTINGDANVPFYRELGNQGIKAEDIPSVAFSVGEEELAGIDTKPLVGHLAAWNYFMSVEGPANAEFKQMWASYIKNPKRVTNDPMEATYTGFRMWAQAVTQARTTAVDAVRTAMYGQKVAAPSGYTEQMWENHHLSKPVMIGEIQEDGQFSIVHKTADAIRAENWSPFNPENANRAKAG</sequence>
<keyword evidence="3" id="KW-1185">Reference proteome</keyword>
<dbReference type="InterPro" id="IPR028082">
    <property type="entry name" value="Peripla_BP_I"/>
</dbReference>
<dbReference type="SUPFAM" id="SSF53822">
    <property type="entry name" value="Periplasmic binding protein-like I"/>
    <property type="match status" value="1"/>
</dbReference>
<name>A0ABS9VZT3_9PROT</name>
<dbReference type="Proteomes" id="UP001201985">
    <property type="component" value="Unassembled WGS sequence"/>
</dbReference>
<dbReference type="PANTHER" id="PTHR47628">
    <property type="match status" value="1"/>
</dbReference>
<keyword evidence="1" id="KW-0732">Signal</keyword>
<dbReference type="RefSeq" id="WP_241792471.1">
    <property type="nucleotide sequence ID" value="NZ_JALBUU010000004.1"/>
</dbReference>
<protein>
    <submittedName>
        <fullName evidence="2">Urea ABC transporter substrate-binding protein</fullName>
    </submittedName>
</protein>
<dbReference type="PANTHER" id="PTHR47628:SF1">
    <property type="entry name" value="ALIPHATIC AMIDASE EXPRESSION-REGULATING PROTEIN"/>
    <property type="match status" value="1"/>
</dbReference>
<dbReference type="Gene3D" id="3.40.50.2300">
    <property type="match status" value="2"/>
</dbReference>
<dbReference type="EMBL" id="JALBUU010000004">
    <property type="protein sequence ID" value="MCI0752542.1"/>
    <property type="molecule type" value="Genomic_DNA"/>
</dbReference>
<evidence type="ECO:0000313" key="2">
    <source>
        <dbReference type="EMBL" id="MCI0752542.1"/>
    </source>
</evidence>
<accession>A0ABS9VZT3</accession>
<organism evidence="2 3">
    <name type="scientific">Teichococcus vastitatis</name>
    <dbReference type="NCBI Taxonomy" id="2307076"/>
    <lineage>
        <taxon>Bacteria</taxon>
        <taxon>Pseudomonadati</taxon>
        <taxon>Pseudomonadota</taxon>
        <taxon>Alphaproteobacteria</taxon>
        <taxon>Acetobacterales</taxon>
        <taxon>Roseomonadaceae</taxon>
        <taxon>Roseomonas</taxon>
    </lineage>
</organism>